<evidence type="ECO:0000256" key="2">
    <source>
        <dbReference type="ARBA" id="ARBA00022448"/>
    </source>
</evidence>
<dbReference type="PANTHER" id="PTHR30024">
    <property type="entry name" value="ALIPHATIC SULFONATES-BINDING PROTEIN-RELATED"/>
    <property type="match status" value="1"/>
</dbReference>
<evidence type="ECO:0000256" key="5">
    <source>
        <dbReference type="ARBA" id="ARBA00023136"/>
    </source>
</evidence>
<keyword evidence="5" id="KW-0472">Membrane</keyword>
<evidence type="ECO:0000256" key="4">
    <source>
        <dbReference type="ARBA" id="ARBA00022519"/>
    </source>
</evidence>
<evidence type="ECO:0008006" key="7">
    <source>
        <dbReference type="Google" id="ProtNLM"/>
    </source>
</evidence>
<evidence type="ECO:0000313" key="6">
    <source>
        <dbReference type="EMBL" id="MPM43093.1"/>
    </source>
</evidence>
<keyword evidence="4" id="KW-0997">Cell inner membrane</keyword>
<gene>
    <name evidence="6" type="ORF">SDC9_89766</name>
</gene>
<dbReference type="CDD" id="cd13553">
    <property type="entry name" value="PBP2_NrtA_CpmA_like"/>
    <property type="match status" value="1"/>
</dbReference>
<dbReference type="PANTHER" id="PTHR30024:SF43">
    <property type="entry name" value="BLL4572 PROTEIN"/>
    <property type="match status" value="1"/>
</dbReference>
<keyword evidence="3" id="KW-1003">Cell membrane</keyword>
<accession>A0A644ZWS2</accession>
<keyword evidence="2" id="KW-0813">Transport</keyword>
<evidence type="ECO:0000256" key="3">
    <source>
        <dbReference type="ARBA" id="ARBA00022475"/>
    </source>
</evidence>
<organism evidence="6">
    <name type="scientific">bioreactor metagenome</name>
    <dbReference type="NCBI Taxonomy" id="1076179"/>
    <lineage>
        <taxon>unclassified sequences</taxon>
        <taxon>metagenomes</taxon>
        <taxon>ecological metagenomes</taxon>
    </lineage>
</organism>
<name>A0A644ZWS2_9ZZZZ</name>
<dbReference type="AlphaFoldDB" id="A0A644ZWS2"/>
<dbReference type="Gene3D" id="3.40.190.10">
    <property type="entry name" value="Periplasmic binding protein-like II"/>
    <property type="match status" value="2"/>
</dbReference>
<dbReference type="SUPFAM" id="SSF53850">
    <property type="entry name" value="Periplasmic binding protein-like II"/>
    <property type="match status" value="1"/>
</dbReference>
<comment type="caution">
    <text evidence="6">The sequence shown here is derived from an EMBL/GenBank/DDBJ whole genome shotgun (WGS) entry which is preliminary data.</text>
</comment>
<proteinExistence type="predicted"/>
<comment type="subcellular location">
    <subcellularLocation>
        <location evidence="1">Endomembrane system</location>
    </subcellularLocation>
</comment>
<reference evidence="6" key="1">
    <citation type="submission" date="2019-08" db="EMBL/GenBank/DDBJ databases">
        <authorList>
            <person name="Kucharzyk K."/>
            <person name="Murdoch R.W."/>
            <person name="Higgins S."/>
            <person name="Loffler F."/>
        </authorList>
    </citation>
    <scope>NUCLEOTIDE SEQUENCE</scope>
</reference>
<dbReference type="Pfam" id="PF13379">
    <property type="entry name" value="NMT1_2"/>
    <property type="match status" value="1"/>
</dbReference>
<dbReference type="EMBL" id="VSSQ01009971">
    <property type="protein sequence ID" value="MPM43093.1"/>
    <property type="molecule type" value="Genomic_DNA"/>
</dbReference>
<evidence type="ECO:0000256" key="1">
    <source>
        <dbReference type="ARBA" id="ARBA00004308"/>
    </source>
</evidence>
<sequence length="224" mass="24088">MLIEPAMKAKEQGVGLTALALGHRNGNVLVVGREIAAVADLRGKAFAVPHRSSSHYLLLRAALERADIPASEVRIVELPPPEMPSALASGRIAGYCVAEPFGAIAVRGGYGRILFQSDELWPDSICCALVANDAFLARRPEAAQKLLTAYHRAGERLGNKAAALTSARALLKQPDDVLTLSLEWISYSDLGLTRPAYEDLCGKMIRYGIAEHPPAYADFVRAGK</sequence>
<dbReference type="InterPro" id="IPR044527">
    <property type="entry name" value="NrtA/CpmA_ABC-bd_dom"/>
</dbReference>
<protein>
    <recommendedName>
        <fullName evidence="7">SsuA/THI5-like domain-containing protein</fullName>
    </recommendedName>
</protein>
<dbReference type="GO" id="GO:0012505">
    <property type="term" value="C:endomembrane system"/>
    <property type="evidence" value="ECO:0007669"/>
    <property type="project" value="UniProtKB-SubCell"/>
</dbReference>